<name>A0A558GJJ2_9CORY</name>
<dbReference type="Gene3D" id="1.10.260.40">
    <property type="entry name" value="lambda repressor-like DNA-binding domains"/>
    <property type="match status" value="1"/>
</dbReference>
<sequence length="159" mass="17480">MSRTFGFHQQTGWSGSRVTLVVTTQFASTRSGASYSSGHPKELLTLTLSTTTDAHTHVDVVPVPHPGEVLLLEFLKPCGITQYRLANDIGTTRSQVSKITRGALGISADMALRLSAYFGNSAEFWLGLQEEYDLWKARQTTDVSAIVPWNHKEEADSHS</sequence>
<dbReference type="Pfam" id="PF01381">
    <property type="entry name" value="HTH_3"/>
    <property type="match status" value="1"/>
</dbReference>
<reference evidence="3 4" key="1">
    <citation type="submission" date="2019-07" db="EMBL/GenBank/DDBJ databases">
        <title>Draft genome of C. aurimucosum strain 14-2523.</title>
        <authorList>
            <person name="Pacheco L.G.C."/>
            <person name="Aguiar E.R.G.R."/>
            <person name="Navas J."/>
            <person name="Santos C.S."/>
            <person name="Rocha D.J.P.G."/>
        </authorList>
    </citation>
    <scope>NUCLEOTIDE SEQUENCE [LARGE SCALE GENOMIC DNA]</scope>
    <source>
        <strain evidence="3 4">14-2523</strain>
    </source>
</reference>
<protein>
    <submittedName>
        <fullName evidence="3">HigA family addiction module antidote protein</fullName>
    </submittedName>
</protein>
<dbReference type="CDD" id="cd00093">
    <property type="entry name" value="HTH_XRE"/>
    <property type="match status" value="1"/>
</dbReference>
<dbReference type="PANTHER" id="PTHR36924:SF1">
    <property type="entry name" value="ANTITOXIN HIGA-1"/>
    <property type="match status" value="1"/>
</dbReference>
<evidence type="ECO:0000313" key="4">
    <source>
        <dbReference type="Proteomes" id="UP000320531"/>
    </source>
</evidence>
<comment type="caution">
    <text evidence="3">The sequence shown here is derived from an EMBL/GenBank/DDBJ whole genome shotgun (WGS) entry which is preliminary data.</text>
</comment>
<dbReference type="SMART" id="SM00530">
    <property type="entry name" value="HTH_XRE"/>
    <property type="match status" value="1"/>
</dbReference>
<dbReference type="Proteomes" id="UP000320531">
    <property type="component" value="Unassembled WGS sequence"/>
</dbReference>
<accession>A0A558GJJ2</accession>
<dbReference type="AlphaFoldDB" id="A0A558GJJ2"/>
<dbReference type="InterPro" id="IPR013430">
    <property type="entry name" value="Toxin_antidote_HigA"/>
</dbReference>
<keyword evidence="1" id="KW-0238">DNA-binding</keyword>
<gene>
    <name evidence="3" type="ORF">FQK23_04285</name>
</gene>
<dbReference type="InterPro" id="IPR010982">
    <property type="entry name" value="Lambda_DNA-bd_dom_sf"/>
</dbReference>
<dbReference type="NCBIfam" id="TIGR02607">
    <property type="entry name" value="antidote_HigA"/>
    <property type="match status" value="1"/>
</dbReference>
<dbReference type="GO" id="GO:0003677">
    <property type="term" value="F:DNA binding"/>
    <property type="evidence" value="ECO:0007669"/>
    <property type="project" value="UniProtKB-KW"/>
</dbReference>
<feature type="domain" description="HTH cro/C1-type" evidence="2">
    <location>
        <begin position="71"/>
        <end position="125"/>
    </location>
</feature>
<dbReference type="PROSITE" id="PS50943">
    <property type="entry name" value="HTH_CROC1"/>
    <property type="match status" value="1"/>
</dbReference>
<dbReference type="PANTHER" id="PTHR36924">
    <property type="entry name" value="ANTITOXIN HIGA-1"/>
    <property type="match status" value="1"/>
</dbReference>
<dbReference type="InterPro" id="IPR001387">
    <property type="entry name" value="Cro/C1-type_HTH"/>
</dbReference>
<proteinExistence type="predicted"/>
<evidence type="ECO:0000259" key="2">
    <source>
        <dbReference type="PROSITE" id="PS50943"/>
    </source>
</evidence>
<evidence type="ECO:0000256" key="1">
    <source>
        <dbReference type="ARBA" id="ARBA00023125"/>
    </source>
</evidence>
<organism evidence="3 4">
    <name type="scientific">Corynebacterium aurimucosum</name>
    <dbReference type="NCBI Taxonomy" id="169292"/>
    <lineage>
        <taxon>Bacteria</taxon>
        <taxon>Bacillati</taxon>
        <taxon>Actinomycetota</taxon>
        <taxon>Actinomycetes</taxon>
        <taxon>Mycobacteriales</taxon>
        <taxon>Corynebacteriaceae</taxon>
        <taxon>Corynebacterium</taxon>
    </lineage>
</organism>
<dbReference type="SUPFAM" id="SSF47413">
    <property type="entry name" value="lambda repressor-like DNA-binding domains"/>
    <property type="match status" value="1"/>
</dbReference>
<dbReference type="EMBL" id="VMTY01000010">
    <property type="protein sequence ID" value="TVU57008.1"/>
    <property type="molecule type" value="Genomic_DNA"/>
</dbReference>
<evidence type="ECO:0000313" key="3">
    <source>
        <dbReference type="EMBL" id="TVU57008.1"/>
    </source>
</evidence>